<reference evidence="3 4" key="1">
    <citation type="submission" date="2024-10" db="EMBL/GenBank/DDBJ databases">
        <title>The Natural Products Discovery Center: Release of the First 8490 Sequenced Strains for Exploring Actinobacteria Biosynthetic Diversity.</title>
        <authorList>
            <person name="Kalkreuter E."/>
            <person name="Kautsar S.A."/>
            <person name="Yang D."/>
            <person name="Bader C.D."/>
            <person name="Teijaro C.N."/>
            <person name="Fluegel L."/>
            <person name="Davis C.M."/>
            <person name="Simpson J.R."/>
            <person name="Lauterbach L."/>
            <person name="Steele A.D."/>
            <person name="Gui C."/>
            <person name="Meng S."/>
            <person name="Li G."/>
            <person name="Viehrig K."/>
            <person name="Ye F."/>
            <person name="Su P."/>
            <person name="Kiefer A.F."/>
            <person name="Nichols A."/>
            <person name="Cepeda A.J."/>
            <person name="Yan W."/>
            <person name="Fan B."/>
            <person name="Jiang Y."/>
            <person name="Adhikari A."/>
            <person name="Zheng C.-J."/>
            <person name="Schuster L."/>
            <person name="Cowan T.M."/>
            <person name="Smanski M.J."/>
            <person name="Chevrette M.G."/>
            <person name="De Carvalho L.P.S."/>
            <person name="Shen B."/>
        </authorList>
    </citation>
    <scope>NUCLEOTIDE SEQUENCE [LARGE SCALE GENOMIC DNA]</scope>
    <source>
        <strain evidence="3 4">NPDC019275</strain>
    </source>
</reference>
<gene>
    <name evidence="3" type="ORF">ACH49W_24300</name>
</gene>
<evidence type="ECO:0000256" key="1">
    <source>
        <dbReference type="SAM" id="MobiDB-lite"/>
    </source>
</evidence>
<keyword evidence="2" id="KW-0472">Membrane</keyword>
<keyword evidence="2" id="KW-1133">Transmembrane helix</keyword>
<feature type="compositionally biased region" description="Low complexity" evidence="1">
    <location>
        <begin position="240"/>
        <end position="267"/>
    </location>
</feature>
<evidence type="ECO:0000256" key="2">
    <source>
        <dbReference type="SAM" id="Phobius"/>
    </source>
</evidence>
<keyword evidence="2" id="KW-0812">Transmembrane</keyword>
<evidence type="ECO:0000313" key="4">
    <source>
        <dbReference type="Proteomes" id="UP001611415"/>
    </source>
</evidence>
<dbReference type="EMBL" id="JBIRYO010000017">
    <property type="protein sequence ID" value="MFI2476514.1"/>
    <property type="molecule type" value="Genomic_DNA"/>
</dbReference>
<organism evidence="3 4">
    <name type="scientific">Nocardia xishanensis</name>
    <dbReference type="NCBI Taxonomy" id="238964"/>
    <lineage>
        <taxon>Bacteria</taxon>
        <taxon>Bacillati</taxon>
        <taxon>Actinomycetota</taxon>
        <taxon>Actinomycetes</taxon>
        <taxon>Mycobacteriales</taxon>
        <taxon>Nocardiaceae</taxon>
        <taxon>Nocardia</taxon>
    </lineage>
</organism>
<feature type="transmembrane region" description="Helical" evidence="2">
    <location>
        <begin position="42"/>
        <end position="62"/>
    </location>
</feature>
<feature type="compositionally biased region" description="Basic and acidic residues" evidence="1">
    <location>
        <begin position="223"/>
        <end position="239"/>
    </location>
</feature>
<proteinExistence type="predicted"/>
<accession>A0ABW7X671</accession>
<evidence type="ECO:0000313" key="3">
    <source>
        <dbReference type="EMBL" id="MFI2476514.1"/>
    </source>
</evidence>
<feature type="transmembrane region" description="Helical" evidence="2">
    <location>
        <begin position="12"/>
        <end position="30"/>
    </location>
</feature>
<feature type="compositionally biased region" description="Polar residues" evidence="1">
    <location>
        <begin position="277"/>
        <end position="358"/>
    </location>
</feature>
<feature type="compositionally biased region" description="Basic and acidic residues" evidence="1">
    <location>
        <begin position="495"/>
        <end position="511"/>
    </location>
</feature>
<name>A0ABW7X671_9NOCA</name>
<feature type="region of interest" description="Disordered" evidence="1">
    <location>
        <begin position="211"/>
        <end position="526"/>
    </location>
</feature>
<dbReference type="RefSeq" id="WP_364819018.1">
    <property type="nucleotide sequence ID" value="NZ_JBFAYM010000002.1"/>
</dbReference>
<dbReference type="Proteomes" id="UP001611415">
    <property type="component" value="Unassembled WGS sequence"/>
</dbReference>
<comment type="caution">
    <text evidence="3">The sequence shown here is derived from an EMBL/GenBank/DDBJ whole genome shotgun (WGS) entry which is preliminary data.</text>
</comment>
<keyword evidence="4" id="KW-1185">Reference proteome</keyword>
<feature type="compositionally biased region" description="Low complexity" evidence="1">
    <location>
        <begin position="473"/>
        <end position="482"/>
    </location>
</feature>
<protein>
    <submittedName>
        <fullName evidence="3">Uncharacterized protein</fullName>
    </submittedName>
</protein>
<sequence length="526" mass="57156">MRAPSVDTGTALRLARIAALVVGCLLFLHACERTRRVIPADVWLELAIAAALGVGAMVVAWFEIARAEELEEEEDLELAADEARPAEAPNECRIESEGRTVRARIAKSGNLVLHGQDHDGFHPGHEWSWTFRPDTFPAIRSALGGDRETDLIELLDDVVLGAGPEIRDDPGAWLRAHGIAAAYREKGDHPSRVTTKLPIFRVGMRRVPEAERAAALPRGRAARAADEAAPERTRARTPRETVAARADGSGVPSRRAASAPASQRSAQITESRRSNRATESSRSAQPTESRRSTQAIPSPQSAQPTQSRRSTQATESPQSAQPTESRRSTQATQSWRSTKATESPQSALVAESRQSAPVTRSRRAAVEPESADDRPALPRRSRTTDAPQRAATRRTRSANDAEEPASDRRTPERAARRTRHLDAPPSVPVDPIAPERNGRPSAADLPSRDRGAASQRRHTPAASTPSAAPPKRMPAAAVAYEAAADRGVPARRRPAAHEAALENRHSSEAPERSYPPPPEHRAHRYR</sequence>
<feature type="compositionally biased region" description="Basic and acidic residues" evidence="1">
    <location>
        <begin position="405"/>
        <end position="415"/>
    </location>
</feature>